<dbReference type="InterPro" id="IPR024311">
    <property type="entry name" value="Lipocalin-like"/>
</dbReference>
<dbReference type="AlphaFoldDB" id="A0A7V8T0A2"/>
<evidence type="ECO:0000259" key="1">
    <source>
        <dbReference type="Pfam" id="PF13924"/>
    </source>
</evidence>
<protein>
    <submittedName>
        <fullName evidence="2">Lipocalin-like domain-containing protein</fullName>
    </submittedName>
</protein>
<comment type="caution">
    <text evidence="2">The sequence shown here is derived from an EMBL/GenBank/DDBJ whole genome shotgun (WGS) entry which is preliminary data.</text>
</comment>
<dbReference type="EMBL" id="JACDQQ010002942">
    <property type="protein sequence ID" value="MBA0089340.1"/>
    <property type="molecule type" value="Genomic_DNA"/>
</dbReference>
<name>A0A7V8T0A2_9BACT</name>
<evidence type="ECO:0000313" key="3">
    <source>
        <dbReference type="Proteomes" id="UP000567293"/>
    </source>
</evidence>
<evidence type="ECO:0000313" key="2">
    <source>
        <dbReference type="EMBL" id="MBA0089340.1"/>
    </source>
</evidence>
<sequence>MNELLSLAVLSVFTGMITMSGLALYGSQTRTDNQRIQDRLIGGWRLAWLEEPDANGEVHKADCTGLLIYTRDGHMSVQVMYRNPQPETNARPVQYAQGGYEASYGTYEIDADAHTFTFHVEGALVRTLLGKDLTRVFAFSGKQLIVKPSNSNEHWRVAWERY</sequence>
<feature type="domain" description="Lipocalin-like" evidence="1">
    <location>
        <begin position="42"/>
        <end position="150"/>
    </location>
</feature>
<accession>A0A7V8T0A2</accession>
<gene>
    <name evidence="2" type="ORF">HRJ53_30490</name>
</gene>
<proteinExistence type="predicted"/>
<organism evidence="2 3">
    <name type="scientific">Candidatus Acidiferrum panamense</name>
    <dbReference type="NCBI Taxonomy" id="2741543"/>
    <lineage>
        <taxon>Bacteria</taxon>
        <taxon>Pseudomonadati</taxon>
        <taxon>Acidobacteriota</taxon>
        <taxon>Terriglobia</taxon>
        <taxon>Candidatus Acidiferrales</taxon>
        <taxon>Candidatus Acidiferrum</taxon>
    </lineage>
</organism>
<dbReference type="Proteomes" id="UP000567293">
    <property type="component" value="Unassembled WGS sequence"/>
</dbReference>
<keyword evidence="3" id="KW-1185">Reference proteome</keyword>
<dbReference type="Pfam" id="PF13924">
    <property type="entry name" value="Lipocalin_5"/>
    <property type="match status" value="1"/>
</dbReference>
<reference evidence="2" key="1">
    <citation type="submission" date="2020-06" db="EMBL/GenBank/DDBJ databases">
        <title>Legume-microbial interactions unlock mineral nutrients during tropical forest succession.</title>
        <authorList>
            <person name="Epihov D.Z."/>
        </authorList>
    </citation>
    <scope>NUCLEOTIDE SEQUENCE [LARGE SCALE GENOMIC DNA]</scope>
    <source>
        <strain evidence="2">Pan2503</strain>
    </source>
</reference>